<dbReference type="RefSeq" id="WP_091869357.1">
    <property type="nucleotide sequence ID" value="NZ_FNAO01000006.1"/>
</dbReference>
<dbReference type="AlphaFoldDB" id="A0A1G7EID1"/>
<keyword evidence="4" id="KW-1185">Reference proteome</keyword>
<feature type="transmembrane region" description="Helical" evidence="1">
    <location>
        <begin position="298"/>
        <end position="318"/>
    </location>
</feature>
<proteinExistence type="predicted"/>
<dbReference type="Pfam" id="PF07786">
    <property type="entry name" value="HGSNAT_cat"/>
    <property type="match status" value="1"/>
</dbReference>
<feature type="domain" description="Heparan-alpha-glucosaminide N-acetyltransferase catalytic" evidence="2">
    <location>
        <begin position="7"/>
        <end position="217"/>
    </location>
</feature>
<reference evidence="3 4" key="1">
    <citation type="submission" date="2016-10" db="EMBL/GenBank/DDBJ databases">
        <authorList>
            <person name="de Groot N.N."/>
        </authorList>
    </citation>
    <scope>NUCLEOTIDE SEQUENCE [LARGE SCALE GENOMIC DNA]</scope>
    <source>
        <strain evidence="3 4">DSM 23421</strain>
    </source>
</reference>
<feature type="transmembrane region" description="Helical" evidence="1">
    <location>
        <begin position="257"/>
        <end position="278"/>
    </location>
</feature>
<dbReference type="InterPro" id="IPR012429">
    <property type="entry name" value="HGSNAT_cat"/>
</dbReference>
<feature type="transmembrane region" description="Helical" evidence="1">
    <location>
        <begin position="91"/>
        <end position="110"/>
    </location>
</feature>
<accession>A0A1G7EID1</accession>
<keyword evidence="1" id="KW-0812">Transmembrane</keyword>
<gene>
    <name evidence="3" type="ORF">SAMN05421636_106200</name>
</gene>
<feature type="transmembrane region" description="Helical" evidence="1">
    <location>
        <begin position="146"/>
        <end position="168"/>
    </location>
</feature>
<feature type="transmembrane region" description="Helical" evidence="1">
    <location>
        <begin position="116"/>
        <end position="139"/>
    </location>
</feature>
<dbReference type="Proteomes" id="UP000199109">
    <property type="component" value="Unassembled WGS sequence"/>
</dbReference>
<dbReference type="EMBL" id="FNAO01000006">
    <property type="protein sequence ID" value="SDE63347.1"/>
    <property type="molecule type" value="Genomic_DNA"/>
</dbReference>
<name>A0A1G7EID1_9FLAO</name>
<evidence type="ECO:0000313" key="3">
    <source>
        <dbReference type="EMBL" id="SDE63347.1"/>
    </source>
</evidence>
<dbReference type="STRING" id="641691.SAMN05421636_106200"/>
<feature type="transmembrane region" description="Helical" evidence="1">
    <location>
        <begin position="188"/>
        <end position="209"/>
    </location>
</feature>
<feature type="transmembrane region" description="Helical" evidence="1">
    <location>
        <begin position="7"/>
        <end position="28"/>
    </location>
</feature>
<evidence type="ECO:0000256" key="1">
    <source>
        <dbReference type="SAM" id="Phobius"/>
    </source>
</evidence>
<evidence type="ECO:0000259" key="2">
    <source>
        <dbReference type="Pfam" id="PF07786"/>
    </source>
</evidence>
<keyword evidence="1" id="KW-1133">Transmembrane helix</keyword>
<dbReference type="OrthoDB" id="1418407at2"/>
<evidence type="ECO:0000313" key="4">
    <source>
        <dbReference type="Proteomes" id="UP000199109"/>
    </source>
</evidence>
<protein>
    <recommendedName>
        <fullName evidence="2">Heparan-alpha-glucosaminide N-acetyltransferase catalytic domain-containing protein</fullName>
    </recommendedName>
</protein>
<feature type="transmembrane region" description="Helical" evidence="1">
    <location>
        <begin position="324"/>
        <end position="343"/>
    </location>
</feature>
<feature type="transmembrane region" description="Helical" evidence="1">
    <location>
        <begin position="48"/>
        <end position="71"/>
    </location>
</feature>
<feature type="transmembrane region" description="Helical" evidence="1">
    <location>
        <begin position="216"/>
        <end position="237"/>
    </location>
</feature>
<sequence length="394" mass="44665">MDNKTKRLYFIDAMRAWAILMMLQGHFVDGLLDTAFRDDSSPIFAVWKYFRGMTAPVFFTVSGFIFTYLLVRGDKQGLKNPRVKKGIKRGLELLFIGYLLRMNLFGLLQGELYDSFYLVDVLHCIGLSLLGIIGIYLMVQKHKKSLFPFLLLGVTVILFLFEPIYKTWSFSFLPDAFANYLTKSNGSVFTIFPWFGYAAFGGFISLLFTKFKNFNYLYPTASAIAILGGIGLIFGSSDPFLALSRFTGIQLFADISFNNYLFIRLGDVLLVFAVFMLFRSLLKNTTVLKIGQSTLSIYIVHFIILYGSFTGLGLYRFLHHSLNPALAISGALAFMIISTYTALQYEKHKFSIKLSLATAGKYTLVQLEIVGANALEFAKDRFYKVLRRFGVVKN</sequence>
<organism evidence="3 4">
    <name type="scientific">Pricia antarctica</name>
    <dbReference type="NCBI Taxonomy" id="641691"/>
    <lineage>
        <taxon>Bacteria</taxon>
        <taxon>Pseudomonadati</taxon>
        <taxon>Bacteroidota</taxon>
        <taxon>Flavobacteriia</taxon>
        <taxon>Flavobacteriales</taxon>
        <taxon>Flavobacteriaceae</taxon>
        <taxon>Pricia</taxon>
    </lineage>
</organism>
<keyword evidence="1" id="KW-0472">Membrane</keyword>